<dbReference type="Proteomes" id="UP000054538">
    <property type="component" value="Unassembled WGS sequence"/>
</dbReference>
<proteinExistence type="predicted"/>
<dbReference type="AlphaFoldDB" id="A0A0D0ECJ1"/>
<gene>
    <name evidence="1" type="ORF">PAXRUDRAFT_45762</name>
</gene>
<dbReference type="InParanoid" id="A0A0D0ECJ1"/>
<dbReference type="EMBL" id="KN824859">
    <property type="protein sequence ID" value="KIK99460.1"/>
    <property type="molecule type" value="Genomic_DNA"/>
</dbReference>
<reference evidence="1 2" key="1">
    <citation type="submission" date="2014-04" db="EMBL/GenBank/DDBJ databases">
        <authorList>
            <consortium name="DOE Joint Genome Institute"/>
            <person name="Kuo A."/>
            <person name="Kohler A."/>
            <person name="Jargeat P."/>
            <person name="Nagy L.G."/>
            <person name="Floudas D."/>
            <person name="Copeland A."/>
            <person name="Barry K.W."/>
            <person name="Cichocki N."/>
            <person name="Veneault-Fourrey C."/>
            <person name="LaButti K."/>
            <person name="Lindquist E.A."/>
            <person name="Lipzen A."/>
            <person name="Lundell T."/>
            <person name="Morin E."/>
            <person name="Murat C."/>
            <person name="Sun H."/>
            <person name="Tunlid A."/>
            <person name="Henrissat B."/>
            <person name="Grigoriev I.V."/>
            <person name="Hibbett D.S."/>
            <person name="Martin F."/>
            <person name="Nordberg H.P."/>
            <person name="Cantor M.N."/>
            <person name="Hua S.X."/>
        </authorList>
    </citation>
    <scope>NUCLEOTIDE SEQUENCE [LARGE SCALE GENOMIC DNA]</scope>
    <source>
        <strain evidence="1 2">Ve08.2h10</strain>
    </source>
</reference>
<name>A0A0D0ECJ1_9AGAM</name>
<evidence type="ECO:0000313" key="1">
    <source>
        <dbReference type="EMBL" id="KIK99460.1"/>
    </source>
</evidence>
<keyword evidence="2" id="KW-1185">Reference proteome</keyword>
<evidence type="ECO:0000313" key="2">
    <source>
        <dbReference type="Proteomes" id="UP000054538"/>
    </source>
</evidence>
<feature type="non-terminal residue" evidence="1">
    <location>
        <position position="53"/>
    </location>
</feature>
<dbReference type="HOGENOM" id="CLU_018552_11_2_1"/>
<feature type="non-terminal residue" evidence="1">
    <location>
        <position position="1"/>
    </location>
</feature>
<protein>
    <recommendedName>
        <fullName evidence="3">DDE Tnp4 domain-containing protein</fullName>
    </recommendedName>
</protein>
<sequence>GQPGSVYNAYALQGTWVVQDHATLIPHGHWTWADTRYPTEKWCIMPFKKPRGG</sequence>
<evidence type="ECO:0008006" key="3">
    <source>
        <dbReference type="Google" id="ProtNLM"/>
    </source>
</evidence>
<reference evidence="2" key="2">
    <citation type="submission" date="2015-01" db="EMBL/GenBank/DDBJ databases">
        <title>Evolutionary Origins and Diversification of the Mycorrhizal Mutualists.</title>
        <authorList>
            <consortium name="DOE Joint Genome Institute"/>
            <consortium name="Mycorrhizal Genomics Consortium"/>
            <person name="Kohler A."/>
            <person name="Kuo A."/>
            <person name="Nagy L.G."/>
            <person name="Floudas D."/>
            <person name="Copeland A."/>
            <person name="Barry K.W."/>
            <person name="Cichocki N."/>
            <person name="Veneault-Fourrey C."/>
            <person name="LaButti K."/>
            <person name="Lindquist E.A."/>
            <person name="Lipzen A."/>
            <person name="Lundell T."/>
            <person name="Morin E."/>
            <person name="Murat C."/>
            <person name="Riley R."/>
            <person name="Ohm R."/>
            <person name="Sun H."/>
            <person name="Tunlid A."/>
            <person name="Henrissat B."/>
            <person name="Grigoriev I.V."/>
            <person name="Hibbett D.S."/>
            <person name="Martin F."/>
        </authorList>
    </citation>
    <scope>NUCLEOTIDE SEQUENCE [LARGE SCALE GENOMIC DNA]</scope>
    <source>
        <strain evidence="2">Ve08.2h10</strain>
    </source>
</reference>
<organism evidence="1 2">
    <name type="scientific">Paxillus rubicundulus Ve08.2h10</name>
    <dbReference type="NCBI Taxonomy" id="930991"/>
    <lineage>
        <taxon>Eukaryota</taxon>
        <taxon>Fungi</taxon>
        <taxon>Dikarya</taxon>
        <taxon>Basidiomycota</taxon>
        <taxon>Agaricomycotina</taxon>
        <taxon>Agaricomycetes</taxon>
        <taxon>Agaricomycetidae</taxon>
        <taxon>Boletales</taxon>
        <taxon>Paxilineae</taxon>
        <taxon>Paxillaceae</taxon>
        <taxon>Paxillus</taxon>
    </lineage>
</organism>
<accession>A0A0D0ECJ1</accession>